<sequence length="160" mass="16901">MAGAVETVLLRNGFIVIAFLATAVSAYSDAGNGLGLLFGLAINGIMAAIGYYAFDFQKTGVVLILLFGWCGCCCACAMDSRTVMKHRASQQQGWIIVQQQPVSNANPTVVMQPGVVDGQYAEVPLNASAPPMNVDSAQFDELPPTYDVAVAADPLKNPEK</sequence>
<dbReference type="AlphaFoldDB" id="A0A914UZB4"/>
<dbReference type="Proteomes" id="UP000887566">
    <property type="component" value="Unplaced"/>
</dbReference>
<feature type="transmembrane region" description="Helical" evidence="1">
    <location>
        <begin position="60"/>
        <end position="78"/>
    </location>
</feature>
<evidence type="ECO:0000256" key="1">
    <source>
        <dbReference type="SAM" id="Phobius"/>
    </source>
</evidence>
<proteinExistence type="predicted"/>
<organism evidence="2 3">
    <name type="scientific">Plectus sambesii</name>
    <dbReference type="NCBI Taxonomy" id="2011161"/>
    <lineage>
        <taxon>Eukaryota</taxon>
        <taxon>Metazoa</taxon>
        <taxon>Ecdysozoa</taxon>
        <taxon>Nematoda</taxon>
        <taxon>Chromadorea</taxon>
        <taxon>Plectida</taxon>
        <taxon>Plectina</taxon>
        <taxon>Plectoidea</taxon>
        <taxon>Plectidae</taxon>
        <taxon>Plectus</taxon>
    </lineage>
</organism>
<evidence type="ECO:0000313" key="3">
    <source>
        <dbReference type="WBParaSite" id="PSAMB.scaffold1333size33240.g12445.t1"/>
    </source>
</evidence>
<feature type="transmembrane region" description="Helical" evidence="1">
    <location>
        <begin position="35"/>
        <end position="54"/>
    </location>
</feature>
<keyword evidence="2" id="KW-1185">Reference proteome</keyword>
<feature type="transmembrane region" description="Helical" evidence="1">
    <location>
        <begin position="12"/>
        <end position="28"/>
    </location>
</feature>
<name>A0A914UZB4_9BILA</name>
<dbReference type="WBParaSite" id="PSAMB.scaffold1333size33240.g12445.t1">
    <property type="protein sequence ID" value="PSAMB.scaffold1333size33240.g12445.t1"/>
    <property type="gene ID" value="PSAMB.scaffold1333size33240.g12445"/>
</dbReference>
<keyword evidence="1" id="KW-1133">Transmembrane helix</keyword>
<evidence type="ECO:0000313" key="2">
    <source>
        <dbReference type="Proteomes" id="UP000887566"/>
    </source>
</evidence>
<keyword evidence="1" id="KW-0812">Transmembrane</keyword>
<keyword evidence="1" id="KW-0472">Membrane</keyword>
<protein>
    <submittedName>
        <fullName evidence="3">Uncharacterized protein</fullName>
    </submittedName>
</protein>
<reference evidence="3" key="1">
    <citation type="submission" date="2022-11" db="UniProtKB">
        <authorList>
            <consortium name="WormBaseParasite"/>
        </authorList>
    </citation>
    <scope>IDENTIFICATION</scope>
</reference>
<accession>A0A914UZB4</accession>